<dbReference type="Pfam" id="PF19050">
    <property type="entry name" value="PhoD_2"/>
    <property type="match status" value="2"/>
</dbReference>
<dbReference type="PANTHER" id="PTHR46689">
    <property type="entry name" value="MEMBRANE PROTEIN, PUTATIVE-RELATED"/>
    <property type="match status" value="1"/>
</dbReference>
<dbReference type="EMBL" id="OZ037946">
    <property type="protein sequence ID" value="CAL1703672.1"/>
    <property type="molecule type" value="Genomic_DNA"/>
</dbReference>
<evidence type="ECO:0000313" key="3">
    <source>
        <dbReference type="EMBL" id="CAL1703672.1"/>
    </source>
</evidence>
<protein>
    <recommendedName>
        <fullName evidence="2">PhoD-like phosphatase domain-containing protein</fullName>
    </recommendedName>
</protein>
<feature type="domain" description="PhoD-like phosphatase" evidence="2">
    <location>
        <begin position="561"/>
        <end position="729"/>
    </location>
</feature>
<feature type="region of interest" description="Disordered" evidence="1">
    <location>
        <begin position="1"/>
        <end position="88"/>
    </location>
</feature>
<proteinExistence type="predicted"/>
<sequence>MDDAGWHARHRAKKDAERWSQPQRGPDGRYTPVEPQVHPMQEPFVGGFTLPDAASASTSGSPPVPPPKDNISYYHSTGTNGHSLSQTHSRTSYADTIRTNTTSQNSMIYATRHLANMTAVERSRNFKVARMNPYLQFMAGPLLRYDTVDNDGVWHGAALIVTADAGSTYEPHPTFTYSWDPNAQTAPQMHRRTDSRSTGHGSSIDLGPHPADPYSTVFPAANGDHTQLSPTAMTQNVLGEEIWVYCGNGGTFTFWRFMIHIPLSTREMRVTYTVNNGQHLHFFVPARNQNMRWAAFSCNGFSAGINPDDFRGPGFASGYDPVWSDLLAKHKEEPFHALVGGGDQIYCDGVIREPEMQEWVTTKRPEDKKAFPLTEEMRFAIDRFYFNHYCQIFRSGAFARANSSIPMVNMLDDHDLIDGFGSYPDDLMQSSVFGTIGARGYFFFLLFQCFVNVDVDGVIDQKHPFRSTIIGGPGPFIPFPSHSILSYLGPNIYLLALDCRAERMKEQVCSKQEYDAVFKRLYELPSQIEHLVLLTGVPIAYPRMVFLETALESKMNPLVALGRNGSLGLSGFVNKFNADAELLDDLNDHWTAKSHKRERNWLIEQLQYFAKAKHARVTLLAGDVHCAAVGVLKTLVKGKNKADIPPPIDFRYMINVVSSAIVNTPPPNGVLTMVGTLATKTHRTLHHMDTDESMIPVFEKDTNGSAPKSKFIMGRRNWCSVKFDPASGDLVFDIRVEREKGYGDTVGYVVRAPPPRWSP</sequence>
<dbReference type="InterPro" id="IPR018946">
    <property type="entry name" value="PhoD-like_MPP"/>
</dbReference>
<dbReference type="InterPro" id="IPR038607">
    <property type="entry name" value="PhoD-like_sf"/>
</dbReference>
<name>A0ABP1D9A2_9APHY</name>
<accession>A0ABP1D9A2</accession>
<dbReference type="InterPro" id="IPR043904">
    <property type="entry name" value="PhoD_2-like"/>
</dbReference>
<gene>
    <name evidence="3" type="ORF">GFSPODELE1_LOCUS4671</name>
</gene>
<dbReference type="Proteomes" id="UP001497453">
    <property type="component" value="Chromosome 3"/>
</dbReference>
<evidence type="ECO:0000256" key="1">
    <source>
        <dbReference type="SAM" id="MobiDB-lite"/>
    </source>
</evidence>
<feature type="domain" description="PhoD-like phosphatase" evidence="2">
    <location>
        <begin position="279"/>
        <end position="549"/>
    </location>
</feature>
<reference evidence="4" key="1">
    <citation type="submission" date="2024-04" db="EMBL/GenBank/DDBJ databases">
        <authorList>
            <person name="Shaw F."/>
            <person name="Minotto A."/>
        </authorList>
    </citation>
    <scope>NUCLEOTIDE SEQUENCE [LARGE SCALE GENOMIC DNA]</scope>
</reference>
<evidence type="ECO:0000313" key="4">
    <source>
        <dbReference type="Proteomes" id="UP001497453"/>
    </source>
</evidence>
<dbReference type="Gene3D" id="3.60.21.70">
    <property type="entry name" value="PhoD-like phosphatase"/>
    <property type="match status" value="1"/>
</dbReference>
<feature type="compositionally biased region" description="Polar residues" evidence="1">
    <location>
        <begin position="73"/>
        <end position="88"/>
    </location>
</feature>
<dbReference type="PANTHER" id="PTHR46689:SF1">
    <property type="entry name" value="PHOD-LIKE PHOSPHATASE DOMAIN-CONTAINING PROTEIN"/>
    <property type="match status" value="1"/>
</dbReference>
<evidence type="ECO:0000259" key="2">
    <source>
        <dbReference type="Pfam" id="PF19050"/>
    </source>
</evidence>
<organism evidence="3 4">
    <name type="scientific">Somion occarium</name>
    <dbReference type="NCBI Taxonomy" id="3059160"/>
    <lineage>
        <taxon>Eukaryota</taxon>
        <taxon>Fungi</taxon>
        <taxon>Dikarya</taxon>
        <taxon>Basidiomycota</taxon>
        <taxon>Agaricomycotina</taxon>
        <taxon>Agaricomycetes</taxon>
        <taxon>Polyporales</taxon>
        <taxon>Cerrenaceae</taxon>
        <taxon>Somion</taxon>
    </lineage>
</organism>
<dbReference type="CDD" id="cd07389">
    <property type="entry name" value="MPP_PhoD"/>
    <property type="match status" value="1"/>
</dbReference>
<keyword evidence="4" id="KW-1185">Reference proteome</keyword>